<sequence>MGWAISGSSKEMSSSSGVSIRTAWSDWYVNRVVSAVSVKAAAMCWWDWVWMERICSDVFDSYRRELHNLWYYMSKQIIFNINESRREYRAEK</sequence>
<accession>A0A926KMA4</accession>
<keyword evidence="2" id="KW-1185">Reference proteome</keyword>
<dbReference type="RefSeq" id="WP_223192243.1">
    <property type="nucleotide sequence ID" value="NZ_JACVVD010000001.1"/>
</dbReference>
<name>A0A926KMA4_9BACL</name>
<comment type="caution">
    <text evidence="1">The sequence shown here is derived from an EMBL/GenBank/DDBJ whole genome shotgun (WGS) entry which is preliminary data.</text>
</comment>
<gene>
    <name evidence="1" type="ORF">ICC18_01260</name>
</gene>
<organism evidence="1 2">
    <name type="scientific">Paenibacillus sedimenti</name>
    <dbReference type="NCBI Taxonomy" id="2770274"/>
    <lineage>
        <taxon>Bacteria</taxon>
        <taxon>Bacillati</taxon>
        <taxon>Bacillota</taxon>
        <taxon>Bacilli</taxon>
        <taxon>Bacillales</taxon>
        <taxon>Paenibacillaceae</taxon>
        <taxon>Paenibacillus</taxon>
    </lineage>
</organism>
<proteinExistence type="predicted"/>
<reference evidence="1" key="1">
    <citation type="submission" date="2020-09" db="EMBL/GenBank/DDBJ databases">
        <title>Draft Genome Sequence of Paenibacillus sp. WST5.</title>
        <authorList>
            <person name="Bao Z."/>
        </authorList>
    </citation>
    <scope>NUCLEOTIDE SEQUENCE</scope>
    <source>
        <strain evidence="1">WST5</strain>
    </source>
</reference>
<evidence type="ECO:0000313" key="1">
    <source>
        <dbReference type="EMBL" id="MBD0378749.1"/>
    </source>
</evidence>
<dbReference type="AlphaFoldDB" id="A0A926KMA4"/>
<dbReference type="EMBL" id="JACVVD010000001">
    <property type="protein sequence ID" value="MBD0378749.1"/>
    <property type="molecule type" value="Genomic_DNA"/>
</dbReference>
<protein>
    <submittedName>
        <fullName evidence="1">Uncharacterized protein</fullName>
    </submittedName>
</protein>
<dbReference type="Proteomes" id="UP000650466">
    <property type="component" value="Unassembled WGS sequence"/>
</dbReference>
<evidence type="ECO:0000313" key="2">
    <source>
        <dbReference type="Proteomes" id="UP000650466"/>
    </source>
</evidence>